<dbReference type="Pfam" id="PF02110">
    <property type="entry name" value="HK"/>
    <property type="match status" value="1"/>
</dbReference>
<evidence type="ECO:0000256" key="2">
    <source>
        <dbReference type="ARBA" id="ARBA00001946"/>
    </source>
</evidence>
<keyword evidence="9 11" id="KW-0460">Magnesium</keyword>
<feature type="binding site" evidence="11">
    <location>
        <position position="118"/>
    </location>
    <ligand>
        <name>ATP</name>
        <dbReference type="ChEBI" id="CHEBI:30616"/>
    </ligand>
</feature>
<keyword evidence="7 11" id="KW-0418">Kinase</keyword>
<evidence type="ECO:0000256" key="3">
    <source>
        <dbReference type="ARBA" id="ARBA00004868"/>
    </source>
</evidence>
<dbReference type="GO" id="GO:0004417">
    <property type="term" value="F:hydroxyethylthiazole kinase activity"/>
    <property type="evidence" value="ECO:0007669"/>
    <property type="project" value="UniProtKB-UniRule"/>
</dbReference>
<comment type="cofactor">
    <cofactor evidence="2 11">
        <name>Mg(2+)</name>
        <dbReference type="ChEBI" id="CHEBI:18420"/>
    </cofactor>
</comment>
<feature type="binding site" evidence="11">
    <location>
        <position position="191"/>
    </location>
    <ligand>
        <name>substrate</name>
    </ligand>
</feature>
<comment type="pathway">
    <text evidence="3 11">Cofactor biosynthesis; thiamine diphosphate biosynthesis; 4-methyl-5-(2-phosphoethyl)-thiazole from 5-(2-hydroxyethyl)-4-methylthiazole: step 1/1.</text>
</comment>
<dbReference type="InterPro" id="IPR000417">
    <property type="entry name" value="Hyethyz_kinase"/>
</dbReference>
<evidence type="ECO:0000256" key="1">
    <source>
        <dbReference type="ARBA" id="ARBA00001771"/>
    </source>
</evidence>
<evidence type="ECO:0000256" key="9">
    <source>
        <dbReference type="ARBA" id="ARBA00022842"/>
    </source>
</evidence>
<dbReference type="GO" id="GO:0009228">
    <property type="term" value="P:thiamine biosynthetic process"/>
    <property type="evidence" value="ECO:0007669"/>
    <property type="project" value="UniProtKB-KW"/>
</dbReference>
<evidence type="ECO:0000313" key="13">
    <source>
        <dbReference type="Proteomes" id="UP000187550"/>
    </source>
</evidence>
<dbReference type="EMBL" id="FTPL01000003">
    <property type="protein sequence ID" value="SIT87425.1"/>
    <property type="molecule type" value="Genomic_DNA"/>
</dbReference>
<protein>
    <recommendedName>
        <fullName evidence="11">Hydroxyethylthiazole kinase</fullName>
        <ecNumber evidence="11">2.7.1.50</ecNumber>
    </recommendedName>
    <alternativeName>
        <fullName evidence="11">4-methyl-5-beta-hydroxyethylthiazole kinase</fullName>
        <shortName evidence="11">TH kinase</shortName>
        <shortName evidence="11">Thz kinase</shortName>
    </alternativeName>
</protein>
<gene>
    <name evidence="11" type="primary">thiM</name>
    <name evidence="12" type="ORF">SAMN05428946_2092</name>
</gene>
<evidence type="ECO:0000256" key="5">
    <source>
        <dbReference type="ARBA" id="ARBA00022723"/>
    </source>
</evidence>
<dbReference type="SUPFAM" id="SSF53613">
    <property type="entry name" value="Ribokinase-like"/>
    <property type="match status" value="1"/>
</dbReference>
<dbReference type="AlphaFoldDB" id="A0A1U7PRJ8"/>
<reference evidence="13" key="1">
    <citation type="submission" date="2017-01" db="EMBL/GenBank/DDBJ databases">
        <authorList>
            <person name="Varghese N."/>
            <person name="Submissions S."/>
        </authorList>
    </citation>
    <scope>NUCLEOTIDE SEQUENCE [LARGE SCALE GENOMIC DNA]</scope>
    <source>
        <strain evidence="13">MNA4</strain>
    </source>
</reference>
<keyword evidence="4 11" id="KW-0808">Transferase</keyword>
<dbReference type="CDD" id="cd01170">
    <property type="entry name" value="THZ_kinase"/>
    <property type="match status" value="1"/>
</dbReference>
<dbReference type="GO" id="GO:0000287">
    <property type="term" value="F:magnesium ion binding"/>
    <property type="evidence" value="ECO:0007669"/>
    <property type="project" value="UniProtKB-UniRule"/>
</dbReference>
<dbReference type="InterPro" id="IPR029056">
    <property type="entry name" value="Ribokinase-like"/>
</dbReference>
<evidence type="ECO:0000256" key="11">
    <source>
        <dbReference type="HAMAP-Rule" id="MF_00228"/>
    </source>
</evidence>
<name>A0A1U7PRJ8_9BACI</name>
<dbReference type="UniPathway" id="UPA00060">
    <property type="reaction ID" value="UER00139"/>
</dbReference>
<proteinExistence type="inferred from homology"/>
<comment type="similarity">
    <text evidence="11">Belongs to the Thz kinase family.</text>
</comment>
<evidence type="ECO:0000313" key="12">
    <source>
        <dbReference type="EMBL" id="SIT87425.1"/>
    </source>
</evidence>
<dbReference type="NCBIfam" id="TIGR00694">
    <property type="entry name" value="thiM"/>
    <property type="match status" value="1"/>
</dbReference>
<organism evidence="12 13">
    <name type="scientific">Edaphobacillus lindanitolerans</name>
    <dbReference type="NCBI Taxonomy" id="550447"/>
    <lineage>
        <taxon>Bacteria</taxon>
        <taxon>Bacillati</taxon>
        <taxon>Bacillota</taxon>
        <taxon>Bacilli</taxon>
        <taxon>Bacillales</taxon>
        <taxon>Bacillaceae</taxon>
        <taxon>Edaphobacillus</taxon>
    </lineage>
</organism>
<keyword evidence="8 11" id="KW-0067">ATP-binding</keyword>
<dbReference type="PIRSF" id="PIRSF000513">
    <property type="entry name" value="Thz_kinase"/>
    <property type="match status" value="1"/>
</dbReference>
<dbReference type="STRING" id="550447.SAMN05428946_2092"/>
<keyword evidence="5 11" id="KW-0479">Metal-binding</keyword>
<comment type="function">
    <text evidence="11">Catalyzes the phosphorylation of the hydroxyl group of 4-methyl-5-beta-hydroxyethylthiazole (THZ).</text>
</comment>
<keyword evidence="6 11" id="KW-0547">Nucleotide-binding</keyword>
<dbReference type="NCBIfam" id="NF006830">
    <property type="entry name" value="PRK09355.1"/>
    <property type="match status" value="1"/>
</dbReference>
<dbReference type="Gene3D" id="3.40.1190.20">
    <property type="match status" value="1"/>
</dbReference>
<feature type="binding site" evidence="11">
    <location>
        <position position="164"/>
    </location>
    <ligand>
        <name>ATP</name>
        <dbReference type="ChEBI" id="CHEBI:30616"/>
    </ligand>
</feature>
<dbReference type="GO" id="GO:0009229">
    <property type="term" value="P:thiamine diphosphate biosynthetic process"/>
    <property type="evidence" value="ECO:0007669"/>
    <property type="project" value="UniProtKB-UniRule"/>
</dbReference>
<dbReference type="PRINTS" id="PR01099">
    <property type="entry name" value="HYETHTZKNASE"/>
</dbReference>
<sequence length="266" mass="27444">MSSGRFVERVRAERPLVHCITNIVVANFQANGLLALGASPVMADSPEEVEEMAGAASCTVLNIGTLRRDSLFSMELAGRAAAEAGSPVVVDPVGAGATRFRREAVQRILRTVRVALIRCNAGELAAIAGENWRASGVDAGSGEMDICSVAERVAREHSCLVAVTGESDIVTDGSVTLKIEGGHELLSSLTGAGCLLSSVCGAFLAVGSETPLEAVAEALKFYKTAGELAAADASGPGSFQPAFLDHLYLLDGVETAGRQVTGEARA</sequence>
<dbReference type="RefSeq" id="WP_076758743.1">
    <property type="nucleotide sequence ID" value="NZ_FTPL01000003.1"/>
</dbReference>
<keyword evidence="10 11" id="KW-0784">Thiamine biosynthesis</keyword>
<comment type="catalytic activity">
    <reaction evidence="1 11">
        <text>5-(2-hydroxyethyl)-4-methylthiazole + ATP = 4-methyl-5-(2-phosphooxyethyl)-thiazole + ADP + H(+)</text>
        <dbReference type="Rhea" id="RHEA:24212"/>
        <dbReference type="ChEBI" id="CHEBI:15378"/>
        <dbReference type="ChEBI" id="CHEBI:17957"/>
        <dbReference type="ChEBI" id="CHEBI:30616"/>
        <dbReference type="ChEBI" id="CHEBI:58296"/>
        <dbReference type="ChEBI" id="CHEBI:456216"/>
        <dbReference type="EC" id="2.7.1.50"/>
    </reaction>
</comment>
<dbReference type="HAMAP" id="MF_00228">
    <property type="entry name" value="Thz_kinase"/>
    <property type="match status" value="1"/>
</dbReference>
<dbReference type="EC" id="2.7.1.50" evidence="11"/>
<evidence type="ECO:0000256" key="6">
    <source>
        <dbReference type="ARBA" id="ARBA00022741"/>
    </source>
</evidence>
<dbReference type="GO" id="GO:0005524">
    <property type="term" value="F:ATP binding"/>
    <property type="evidence" value="ECO:0007669"/>
    <property type="project" value="UniProtKB-UniRule"/>
</dbReference>
<evidence type="ECO:0000256" key="8">
    <source>
        <dbReference type="ARBA" id="ARBA00022840"/>
    </source>
</evidence>
<accession>A0A1U7PRJ8</accession>
<dbReference type="Proteomes" id="UP000187550">
    <property type="component" value="Unassembled WGS sequence"/>
</dbReference>
<evidence type="ECO:0000256" key="4">
    <source>
        <dbReference type="ARBA" id="ARBA00022679"/>
    </source>
</evidence>
<evidence type="ECO:0000256" key="7">
    <source>
        <dbReference type="ARBA" id="ARBA00022777"/>
    </source>
</evidence>
<dbReference type="OrthoDB" id="9778146at2"/>
<evidence type="ECO:0000256" key="10">
    <source>
        <dbReference type="ARBA" id="ARBA00022977"/>
    </source>
</evidence>
<feature type="binding site" evidence="11">
    <location>
        <position position="42"/>
    </location>
    <ligand>
        <name>substrate</name>
    </ligand>
</feature>
<keyword evidence="13" id="KW-1185">Reference proteome</keyword>